<dbReference type="EMBL" id="CAGA01000009">
    <property type="protein sequence ID" value="CCE28669.1"/>
    <property type="molecule type" value="Genomic_DNA"/>
</dbReference>
<dbReference type="AlphaFoldDB" id="M1WC62"/>
<dbReference type="eggNOG" id="ENOG502RPWU">
    <property type="taxonomic scope" value="Eukaryota"/>
</dbReference>
<organism evidence="2 3">
    <name type="scientific">Claviceps purpurea (strain 20.1)</name>
    <name type="common">Ergot fungus</name>
    <name type="synonym">Sphacelia segetum</name>
    <dbReference type="NCBI Taxonomy" id="1111077"/>
    <lineage>
        <taxon>Eukaryota</taxon>
        <taxon>Fungi</taxon>
        <taxon>Dikarya</taxon>
        <taxon>Ascomycota</taxon>
        <taxon>Pezizomycotina</taxon>
        <taxon>Sordariomycetes</taxon>
        <taxon>Hypocreomycetidae</taxon>
        <taxon>Hypocreales</taxon>
        <taxon>Clavicipitaceae</taxon>
        <taxon>Claviceps</taxon>
    </lineage>
</organism>
<protein>
    <recommendedName>
        <fullName evidence="4">Retrotransposon gag domain-containing protein</fullName>
    </recommendedName>
</protein>
<dbReference type="OrthoDB" id="4959135at2759"/>
<gene>
    <name evidence="2" type="ORF">CPUR_02357</name>
</gene>
<evidence type="ECO:0008006" key="4">
    <source>
        <dbReference type="Google" id="ProtNLM"/>
    </source>
</evidence>
<comment type="caution">
    <text evidence="2">The sequence shown here is derived from an EMBL/GenBank/DDBJ whole genome shotgun (WGS) entry which is preliminary data.</text>
</comment>
<feature type="compositionally biased region" description="Basic residues" evidence="1">
    <location>
        <begin position="190"/>
        <end position="207"/>
    </location>
</feature>
<name>M1WC62_CLAP2</name>
<evidence type="ECO:0000313" key="2">
    <source>
        <dbReference type="EMBL" id="CCE28669.1"/>
    </source>
</evidence>
<dbReference type="STRING" id="1111077.M1WC62"/>
<sequence>MSLQPAQFEVAEYDGKSYGKLKAFILDLETMFHLTPNHFPVESMKVGYASGRLRGGVKERWVKYAGVDGRVKVQDMTWQDFVDWLYAQMGDKNTRCLDALRKLLDLRQTEGQTFTKYYDQWITEEAEYPRKIDDDISICLFLNSLLPEIRDFITSKKFPMDWNSLLSQGTSAEIILGFDDNHNPAEQPRTKRRRSQSRSPLAKRQRSGLKQSPPTCCRCLALQMPEEGS</sequence>
<keyword evidence="3" id="KW-1185">Reference proteome</keyword>
<reference evidence="2 3" key="1">
    <citation type="journal article" date="2013" name="PLoS Genet.">
        <title>Plant-symbiotic fungi as chemical engineers: Multi-genome analysis of the Clavicipitaceae reveals dynamics of alkaloid loci.</title>
        <authorList>
            <person name="Schardl C.L."/>
            <person name="Young C.A."/>
            <person name="Hesse U."/>
            <person name="Amyotte S.G."/>
            <person name="Andreeva K."/>
            <person name="Calie P.J."/>
            <person name="Fleetwood D.J."/>
            <person name="Haws D.C."/>
            <person name="Moore N."/>
            <person name="Oeser B."/>
            <person name="Panaccione D.G."/>
            <person name="Schweri K.K."/>
            <person name="Voisey C.R."/>
            <person name="Farman M.L."/>
            <person name="Jaromczyk J.W."/>
            <person name="Roe B.A."/>
            <person name="O'Sullivan D.M."/>
            <person name="Scott B."/>
            <person name="Tudzynski P."/>
            <person name="An Z."/>
            <person name="Arnaoudova E.G."/>
            <person name="Bullock C.T."/>
            <person name="Charlton N.D."/>
            <person name="Chen L."/>
            <person name="Cox M."/>
            <person name="Dinkins R.D."/>
            <person name="Florea S."/>
            <person name="Glenn A.E."/>
            <person name="Gordon A."/>
            <person name="Gueldener U."/>
            <person name="Harris D.R."/>
            <person name="Hollin W."/>
            <person name="Jaromczyk J."/>
            <person name="Johnson R.D."/>
            <person name="Khan A.K."/>
            <person name="Leistner E."/>
            <person name="Leuchtmann A."/>
            <person name="Li C."/>
            <person name="Liu J."/>
            <person name="Liu J."/>
            <person name="Liu M."/>
            <person name="Mace W."/>
            <person name="Machado C."/>
            <person name="Nagabhyru P."/>
            <person name="Pan J."/>
            <person name="Schmid J."/>
            <person name="Sugawara K."/>
            <person name="Steiner U."/>
            <person name="Takach J.E."/>
            <person name="Tanaka E."/>
            <person name="Webb J.S."/>
            <person name="Wilson E.V."/>
            <person name="Wiseman J.L."/>
            <person name="Yoshida R."/>
            <person name="Zeng Z."/>
        </authorList>
    </citation>
    <scope>NUCLEOTIDE SEQUENCE [LARGE SCALE GENOMIC DNA]</scope>
    <source>
        <strain evidence="2 3">20.1</strain>
    </source>
</reference>
<feature type="region of interest" description="Disordered" evidence="1">
    <location>
        <begin position="178"/>
        <end position="215"/>
    </location>
</feature>
<proteinExistence type="predicted"/>
<dbReference type="Proteomes" id="UP000016801">
    <property type="component" value="Unassembled WGS sequence"/>
</dbReference>
<dbReference type="VEuPathDB" id="FungiDB:CPUR_02357"/>
<accession>M1WC62</accession>
<evidence type="ECO:0000256" key="1">
    <source>
        <dbReference type="SAM" id="MobiDB-lite"/>
    </source>
</evidence>
<evidence type="ECO:0000313" key="3">
    <source>
        <dbReference type="Proteomes" id="UP000016801"/>
    </source>
</evidence>
<dbReference type="HOGENOM" id="CLU_1209713_0_0_1"/>